<dbReference type="InterPro" id="IPR017871">
    <property type="entry name" value="ABC_transporter-like_CS"/>
</dbReference>
<dbReference type="PATRIC" id="fig|1423726.3.peg.1691"/>
<feature type="transmembrane region" description="Helical" evidence="7">
    <location>
        <begin position="18"/>
        <end position="44"/>
    </location>
</feature>
<dbReference type="InterPro" id="IPR003439">
    <property type="entry name" value="ABC_transporter-like_ATP-bd"/>
</dbReference>
<comment type="caution">
    <text evidence="10">The sequence shown here is derived from an EMBL/GenBank/DDBJ whole genome shotgun (WGS) entry which is preliminary data.</text>
</comment>
<dbReference type="GO" id="GO:0015421">
    <property type="term" value="F:ABC-type oligopeptide transporter activity"/>
    <property type="evidence" value="ECO:0007669"/>
    <property type="project" value="TreeGrafter"/>
</dbReference>
<dbReference type="Proteomes" id="UP000051461">
    <property type="component" value="Unassembled WGS sequence"/>
</dbReference>
<evidence type="ECO:0000256" key="2">
    <source>
        <dbReference type="ARBA" id="ARBA00022692"/>
    </source>
</evidence>
<dbReference type="PROSITE" id="PS00211">
    <property type="entry name" value="ABC_TRANSPORTER_1"/>
    <property type="match status" value="1"/>
</dbReference>
<evidence type="ECO:0000313" key="10">
    <source>
        <dbReference type="EMBL" id="KRK32887.1"/>
    </source>
</evidence>
<evidence type="ECO:0000259" key="9">
    <source>
        <dbReference type="PROSITE" id="PS50929"/>
    </source>
</evidence>
<gene>
    <name evidence="10" type="ORF">FC07_GL001631</name>
</gene>
<proteinExistence type="predicted"/>
<evidence type="ECO:0000256" key="7">
    <source>
        <dbReference type="SAM" id="Phobius"/>
    </source>
</evidence>
<dbReference type="GO" id="GO:0034775">
    <property type="term" value="P:glutathione transmembrane transport"/>
    <property type="evidence" value="ECO:0007669"/>
    <property type="project" value="InterPro"/>
</dbReference>
<dbReference type="InterPro" id="IPR027417">
    <property type="entry name" value="P-loop_NTPase"/>
</dbReference>
<keyword evidence="11" id="KW-1185">Reference proteome</keyword>
<evidence type="ECO:0000256" key="4">
    <source>
        <dbReference type="ARBA" id="ARBA00022840"/>
    </source>
</evidence>
<keyword evidence="4 10" id="KW-0067">ATP-binding</keyword>
<evidence type="ECO:0000313" key="11">
    <source>
        <dbReference type="Proteomes" id="UP000051461"/>
    </source>
</evidence>
<accession>A0A0R1GPS8</accession>
<dbReference type="EMBL" id="AZDA01000133">
    <property type="protein sequence ID" value="KRK32887.1"/>
    <property type="molecule type" value="Genomic_DNA"/>
</dbReference>
<keyword evidence="2 7" id="KW-0812">Transmembrane</keyword>
<feature type="transmembrane region" description="Helical" evidence="7">
    <location>
        <begin position="135"/>
        <end position="156"/>
    </location>
</feature>
<dbReference type="InterPro" id="IPR003593">
    <property type="entry name" value="AAA+_ATPase"/>
</dbReference>
<dbReference type="NCBIfam" id="TIGR02868">
    <property type="entry name" value="CydC"/>
    <property type="match status" value="1"/>
</dbReference>
<dbReference type="GO" id="GO:0016887">
    <property type="term" value="F:ATP hydrolysis activity"/>
    <property type="evidence" value="ECO:0007669"/>
    <property type="project" value="InterPro"/>
</dbReference>
<dbReference type="InterPro" id="IPR036640">
    <property type="entry name" value="ABC1_TM_sf"/>
</dbReference>
<dbReference type="PROSITE" id="PS50893">
    <property type="entry name" value="ABC_TRANSPORTER_2"/>
    <property type="match status" value="1"/>
</dbReference>
<evidence type="ECO:0000256" key="6">
    <source>
        <dbReference type="ARBA" id="ARBA00023136"/>
    </source>
</evidence>
<feature type="transmembrane region" description="Helical" evidence="7">
    <location>
        <begin position="247"/>
        <end position="266"/>
    </location>
</feature>
<dbReference type="GO" id="GO:0005886">
    <property type="term" value="C:plasma membrane"/>
    <property type="evidence" value="ECO:0007669"/>
    <property type="project" value="UniProtKB-SubCell"/>
</dbReference>
<feature type="transmembrane region" description="Helical" evidence="7">
    <location>
        <begin position="162"/>
        <end position="185"/>
    </location>
</feature>
<keyword evidence="6 7" id="KW-0472">Membrane</keyword>
<dbReference type="SUPFAM" id="SSF90123">
    <property type="entry name" value="ABC transporter transmembrane region"/>
    <property type="match status" value="1"/>
</dbReference>
<comment type="subcellular location">
    <subcellularLocation>
        <location evidence="1">Cell membrane</location>
        <topology evidence="1">Multi-pass membrane protein</topology>
    </subcellularLocation>
</comment>
<dbReference type="PROSITE" id="PS50929">
    <property type="entry name" value="ABC_TM1F"/>
    <property type="match status" value="1"/>
</dbReference>
<dbReference type="InterPro" id="IPR011527">
    <property type="entry name" value="ABC1_TM_dom"/>
</dbReference>
<dbReference type="InterPro" id="IPR039421">
    <property type="entry name" value="Type_1_exporter"/>
</dbReference>
<dbReference type="InterPro" id="IPR014223">
    <property type="entry name" value="ABC_CydC/D"/>
</dbReference>
<organism evidence="10 11">
    <name type="scientific">Loigolactobacillus bifermentans DSM 20003</name>
    <dbReference type="NCBI Taxonomy" id="1423726"/>
    <lineage>
        <taxon>Bacteria</taxon>
        <taxon>Bacillati</taxon>
        <taxon>Bacillota</taxon>
        <taxon>Bacilli</taxon>
        <taxon>Lactobacillales</taxon>
        <taxon>Lactobacillaceae</taxon>
        <taxon>Loigolactobacillus</taxon>
    </lineage>
</organism>
<dbReference type="SUPFAM" id="SSF52540">
    <property type="entry name" value="P-loop containing nucleoside triphosphate hydrolases"/>
    <property type="match status" value="1"/>
</dbReference>
<dbReference type="PANTHER" id="PTHR43394:SF1">
    <property type="entry name" value="ATP-BINDING CASSETTE SUB-FAMILY B MEMBER 10, MITOCHONDRIAL"/>
    <property type="match status" value="1"/>
</dbReference>
<reference evidence="10 11" key="1">
    <citation type="journal article" date="2015" name="Genome Announc.">
        <title>Expanding the biotechnology potential of lactobacilli through comparative genomics of 213 strains and associated genera.</title>
        <authorList>
            <person name="Sun Z."/>
            <person name="Harris H.M."/>
            <person name="McCann A."/>
            <person name="Guo C."/>
            <person name="Argimon S."/>
            <person name="Zhang W."/>
            <person name="Yang X."/>
            <person name="Jeffery I.B."/>
            <person name="Cooney J.C."/>
            <person name="Kagawa T.F."/>
            <person name="Liu W."/>
            <person name="Song Y."/>
            <person name="Salvetti E."/>
            <person name="Wrobel A."/>
            <person name="Rasinkangas P."/>
            <person name="Parkhill J."/>
            <person name="Rea M.C."/>
            <person name="O'Sullivan O."/>
            <person name="Ritari J."/>
            <person name="Douillard F.P."/>
            <person name="Paul Ross R."/>
            <person name="Yang R."/>
            <person name="Briner A.E."/>
            <person name="Felis G.E."/>
            <person name="de Vos W.M."/>
            <person name="Barrangou R."/>
            <person name="Klaenhammer T.R."/>
            <person name="Caufield P.W."/>
            <person name="Cui Y."/>
            <person name="Zhang H."/>
            <person name="O'Toole P.W."/>
        </authorList>
    </citation>
    <scope>NUCLEOTIDE SEQUENCE [LARGE SCALE GENOMIC DNA]</scope>
    <source>
        <strain evidence="10 11">DSM 20003</strain>
    </source>
</reference>
<dbReference type="GO" id="GO:0045454">
    <property type="term" value="P:cell redox homeostasis"/>
    <property type="evidence" value="ECO:0007669"/>
    <property type="project" value="InterPro"/>
</dbReference>
<name>A0A0R1GPS8_9LACO</name>
<protein>
    <submittedName>
        <fullName evidence="10">Cytochrome D ABC transporter, ATP-binding and permease protein</fullName>
    </submittedName>
</protein>
<dbReference type="Pfam" id="PF00005">
    <property type="entry name" value="ABC_tran"/>
    <property type="match status" value="1"/>
</dbReference>
<evidence type="ECO:0000259" key="8">
    <source>
        <dbReference type="PROSITE" id="PS50893"/>
    </source>
</evidence>
<keyword evidence="3" id="KW-0547">Nucleotide-binding</keyword>
<feature type="transmembrane region" description="Helical" evidence="7">
    <location>
        <begin position="272"/>
        <end position="295"/>
    </location>
</feature>
<evidence type="ECO:0000256" key="3">
    <source>
        <dbReference type="ARBA" id="ARBA00022741"/>
    </source>
</evidence>
<dbReference type="STRING" id="1423726.FC07_GL001631"/>
<evidence type="ECO:0000256" key="5">
    <source>
        <dbReference type="ARBA" id="ARBA00022989"/>
    </source>
</evidence>
<dbReference type="GO" id="GO:0005524">
    <property type="term" value="F:ATP binding"/>
    <property type="evidence" value="ECO:0007669"/>
    <property type="project" value="UniProtKB-KW"/>
</dbReference>
<dbReference type="OrthoDB" id="9802264at2"/>
<sequence length="582" mass="65019">MWQQETWLKPYLKKYWRLLVLTLTLGGLTLICGSALMVTSGYLISLAARQPASILVIYVPVVLTRAFGIGRPVLHYLERLTSHNWVLKVTSDLRKRLFQHVARQVTFAGTQLETGRVLSLLADDIDHLQNLYLRALFPTVLSWGLALLVTIALGYFNGWLGLFMLVVLSLLVVWLPLLALQRLTFYFEQQKQLRRQQYTDLTDAVLGLADWVGTTQQNRFIQQAMRPFGKLQASRRRIQNLDHTRDFWLQLISGGVLVVLLLWLVGQAQQQAVWANWAAGFALGLLPLLDVFVAISQSFETLPLYLDAVKHLNQLPAAPANQFAQQTIPVTQPHTLALQQVTFRYSKAPQPIFQKLQLTIQPGEKLAILGKSGIGKTTLLQLLLGDLTPEAGAVTLDQVPIQALHDQRSQLVSVLDQTSFLFNTTIRNNLSLGNLKATEADLWRVLTAVQLAEMIKALPEGLDTSVTEAGARFSGGEQQRLVLARVLLQDTPIVVLDEPTVGLDPLTEQALLTLVFDLLTDKTVIWVTHHLQGVAAMDQVVFLQAGGIRLQGAPQQLYQDSAFFRKLYQLDQGLSLENTPIN</sequence>
<dbReference type="RefSeq" id="WP_057905667.1">
    <property type="nucleotide sequence ID" value="NZ_AZDA01000133.1"/>
</dbReference>
<keyword evidence="5 7" id="KW-1133">Transmembrane helix</keyword>
<evidence type="ECO:0000256" key="1">
    <source>
        <dbReference type="ARBA" id="ARBA00004651"/>
    </source>
</evidence>
<dbReference type="Gene3D" id="1.20.1560.10">
    <property type="entry name" value="ABC transporter type 1, transmembrane domain"/>
    <property type="match status" value="1"/>
</dbReference>
<dbReference type="SMART" id="SM00382">
    <property type="entry name" value="AAA"/>
    <property type="match status" value="1"/>
</dbReference>
<dbReference type="Pfam" id="PF00664">
    <property type="entry name" value="ABC_membrane"/>
    <property type="match status" value="1"/>
</dbReference>
<dbReference type="AlphaFoldDB" id="A0A0R1GPS8"/>
<feature type="domain" description="ABC transmembrane type-1" evidence="9">
    <location>
        <begin position="20"/>
        <end position="304"/>
    </location>
</feature>
<feature type="domain" description="ABC transporter" evidence="8">
    <location>
        <begin position="336"/>
        <end position="570"/>
    </location>
</feature>
<dbReference type="Gene3D" id="3.40.50.300">
    <property type="entry name" value="P-loop containing nucleotide triphosphate hydrolases"/>
    <property type="match status" value="1"/>
</dbReference>
<dbReference type="PANTHER" id="PTHR43394">
    <property type="entry name" value="ATP-DEPENDENT PERMEASE MDL1, MITOCHONDRIAL"/>
    <property type="match status" value="1"/>
</dbReference>
<feature type="transmembrane region" description="Helical" evidence="7">
    <location>
        <begin position="50"/>
        <end position="70"/>
    </location>
</feature>